<organism evidence="1 2">
    <name type="scientific">Streptomyces mobaraensis (strain ATCC 29032 / DSM 40847 / JCM 4168 / NBRC 13819 / NCIMB 11159 / IPCR 16-22)</name>
    <dbReference type="NCBI Taxonomy" id="1223523"/>
    <lineage>
        <taxon>Bacteria</taxon>
        <taxon>Bacillati</taxon>
        <taxon>Actinomycetota</taxon>
        <taxon>Actinomycetes</taxon>
        <taxon>Kitasatosporales</taxon>
        <taxon>Streptomycetaceae</taxon>
        <taxon>Streptomyces</taxon>
    </lineage>
</organism>
<reference evidence="1 2" key="1">
    <citation type="journal article" date="2013" name="Genome Announc.">
        <title>Whole-Genome Shotgun Assembly and Analysis of the Genome of Streptomyces mobaraensis DSM 40847, a Strain for Industrial Production of Microbial Transglutaminase.</title>
        <authorList>
            <person name="Yang H."/>
            <person name="He T."/>
            <person name="Wu W."/>
            <person name="Zhu W."/>
            <person name="Lu B."/>
            <person name="Sun W."/>
        </authorList>
    </citation>
    <scope>NUCLEOTIDE SEQUENCE [LARGE SCALE GENOMIC DNA]</scope>
    <source>
        <strain evidence="1 2">DSM 40847</strain>
    </source>
</reference>
<comment type="caution">
    <text evidence="1">The sequence shown here is derived from an EMBL/GenBank/DDBJ whole genome shotgun (WGS) entry which is preliminary data.</text>
</comment>
<evidence type="ECO:0000313" key="1">
    <source>
        <dbReference type="EMBL" id="EMF01516.1"/>
    </source>
</evidence>
<dbReference type="PATRIC" id="fig|1223523.3.peg.1172"/>
<name>M3CC09_STRM1</name>
<dbReference type="EMBL" id="AORZ01000010">
    <property type="protein sequence ID" value="EMF01516.1"/>
    <property type="molecule type" value="Genomic_DNA"/>
</dbReference>
<dbReference type="AlphaFoldDB" id="M3CC09"/>
<dbReference type="eggNOG" id="COG0222">
    <property type="taxonomic scope" value="Bacteria"/>
</dbReference>
<gene>
    <name evidence="1" type="ORF">H340_05751</name>
</gene>
<sequence length="1211" mass="129634">MTTYTFASWDRSGAAASLTDPDDLVRTTPVRGALAATASVNGGTGRSVPVPALRLYGPGDVRAIEPNEIVRIFPLPGTPDAETTRFPLVEFERTEHPWLFTPLTPGPSGHLRPWLALVCVPLSKGRPERVPGARLPVLRVEGGELPDPATLHLWAHAQTLPGHETDPRRSVSRLLCPRRLLPYTTYTACLVPAFEAGRLAGLEQPLDGAGLAPAWGTGTETRDLPVYFSWTFATAEAGDFETLADRLRARPLPAQAGRRPLDISRPGLFAEGPGSVVQEVESALRAPGAPVEAAWPTGPQSARWRQRLADAIAPIGDGSGDEDPDVLPPLYGGFHALRKRADPTSQGWLDILNLDPRWRVAAGLGARAVQAEQEDLMASAWRQLADVRAANRVVDLGRFARLVAGRLHLRHVTPLSADEVLRLVTPSQSRLPLAADTTLWSSIRSSPLPNAMATTAFFRAVRPMGVLSRRVALVSGAAAVPVDPAKPMRSARAVGTVETADPVGTAGPVATADERDASRPPPFAGVLTAVAASPTGLAVTPRDPDGAVCFAVPPERVVAAERLEAVRKVFAPLDGASDAWKQVAADAAGRSLKRRVTTEQLAATPPVPATALNRAFRIPDLPEAEAPADFLARTAVTPEGDLVFPSGRTGAAGLGLFTERTAPGAPRGGFAGQWIGPWDSVAHGDAAGNWKGACHGTWNLGAGRSGRWKGDFVGTWSGRPPAGGTDYTWLALFTGTWETETENGTWRGACTGTWRENDNDSDGVFTGTWRSALRHGTFQGTCPGTWDWNTDNKTGVWWADCHGDLRITGDGPGGDQAPWDTGVLQGLVDQWGDAHPLGLGVFTDPGVLVEQQDQLPVPVVVGARPEDLRDMVVSAHDRSLKPSDAPPVPTRDPFPAQQNGQLIVGLTDPAVTVPAAVAARVDPPDGGDPQTPVQWAPVFTDAMWPPLSGQSREWMFGGLEHVPADTAVLALTNAPFVAAYMVGLNHEFARELRWRAYPTDQRGTYFASFWGYGTDLPPLHTWQLGLPLGAHLTAPPDRVVLVLRSALLRRYPGAIIYAAPLNGSDPDEDHARHPIFRGGLDPDTAMLGFDLTETDLTASPWCFVIAEQPTEPRFGLDDPDPHLGWGSAYQAPNTPGDTADDWNNLSWTHLFDSEAAYQAATHAPGTVRPNVAYDGLVWGTSAAGTARQCFQQPVRVVMPADRLLHPEENDR</sequence>
<dbReference type="Proteomes" id="UP000011740">
    <property type="component" value="Unassembled WGS sequence"/>
</dbReference>
<evidence type="ECO:0000313" key="2">
    <source>
        <dbReference type="Proteomes" id="UP000011740"/>
    </source>
</evidence>
<protein>
    <submittedName>
        <fullName evidence="1">Uncharacterized protein</fullName>
    </submittedName>
</protein>
<accession>M3CC09</accession>
<proteinExistence type="predicted"/>
<dbReference type="STRING" id="1223523.H340_05751"/>
<dbReference type="RefSeq" id="WP_004940534.1">
    <property type="nucleotide sequence ID" value="NZ_AORZ01000010.1"/>
</dbReference>